<evidence type="ECO:0000313" key="3">
    <source>
        <dbReference type="Proteomes" id="UP000076078"/>
    </source>
</evidence>
<dbReference type="STRING" id="361077.A0A151ZA21"/>
<evidence type="ECO:0000313" key="2">
    <source>
        <dbReference type="EMBL" id="KYQ90785.1"/>
    </source>
</evidence>
<dbReference type="Proteomes" id="UP000076078">
    <property type="component" value="Unassembled WGS sequence"/>
</dbReference>
<dbReference type="Pfam" id="PF05725">
    <property type="entry name" value="FNIP"/>
    <property type="match status" value="1"/>
</dbReference>
<dbReference type="AlphaFoldDB" id="A0A151ZA21"/>
<dbReference type="PANTHER" id="PTHR32134:SF169">
    <property type="entry name" value="FNIP REPEAT-CONTAINING PROTEIN-RELATED"/>
    <property type="match status" value="1"/>
</dbReference>
<name>A0A151ZA21_TIELA</name>
<dbReference type="Gene3D" id="3.80.10.10">
    <property type="entry name" value="Ribonuclease Inhibitor"/>
    <property type="match status" value="1"/>
</dbReference>
<accession>A0A151ZA21</accession>
<keyword evidence="3" id="KW-1185">Reference proteome</keyword>
<protein>
    <submittedName>
        <fullName evidence="2">Calmodulin-binding protein</fullName>
    </submittedName>
</protein>
<dbReference type="EMBL" id="LODT01000037">
    <property type="protein sequence ID" value="KYQ90785.1"/>
    <property type="molecule type" value="Genomic_DNA"/>
</dbReference>
<keyword evidence="1" id="KW-0677">Repeat</keyword>
<evidence type="ECO:0000256" key="1">
    <source>
        <dbReference type="ARBA" id="ARBA00022737"/>
    </source>
</evidence>
<organism evidence="2 3">
    <name type="scientific">Tieghemostelium lacteum</name>
    <name type="common">Slime mold</name>
    <name type="synonym">Dictyostelium lacteum</name>
    <dbReference type="NCBI Taxonomy" id="361077"/>
    <lineage>
        <taxon>Eukaryota</taxon>
        <taxon>Amoebozoa</taxon>
        <taxon>Evosea</taxon>
        <taxon>Eumycetozoa</taxon>
        <taxon>Dictyostelia</taxon>
        <taxon>Dictyosteliales</taxon>
        <taxon>Raperosteliaceae</taxon>
        <taxon>Tieghemostelium</taxon>
    </lineage>
</organism>
<dbReference type="InterPro" id="IPR032675">
    <property type="entry name" value="LRR_dom_sf"/>
</dbReference>
<dbReference type="InParanoid" id="A0A151ZA21"/>
<proteinExistence type="predicted"/>
<sequence length="315" mass="35766">MIYRDYNLPDAHKLGFFLFHNISVLILEYHNGSFQYSLPSSLKVLKIDRYLLKIRPGDLPETLEYLRIYGTVETFTSKLDLPSSLKILKGTIRCNADCLPDSIRYLSLKGKASIPTLPIDLTKLKLNLTPMNQIGSFPSSLTSLDIFDNTKIIDVHLPNLIYLKLNLFYCKPPLSPSIKILKVNNLANSNEYYNLPKSLTNLDIIGRIYINRLIFADYENSDLITLKLTMDGNTQLKSNHLPKSVRNLSLFKYNSPLSVGVLPPKLETLLFDSFTHPLDPGVLPPTLIALTLPNVFYQRTQPGAYPLSLKFVKFE</sequence>
<gene>
    <name evidence="2" type="ORF">DLAC_09425</name>
</gene>
<dbReference type="PANTHER" id="PTHR32134">
    <property type="entry name" value="FNIP REPEAT-CONTAINING PROTEIN"/>
    <property type="match status" value="1"/>
</dbReference>
<dbReference type="InterPro" id="IPR008615">
    <property type="entry name" value="FNIP"/>
</dbReference>
<comment type="caution">
    <text evidence="2">The sequence shown here is derived from an EMBL/GenBank/DDBJ whole genome shotgun (WGS) entry which is preliminary data.</text>
</comment>
<reference evidence="2 3" key="1">
    <citation type="submission" date="2015-12" db="EMBL/GenBank/DDBJ databases">
        <title>Dictyostelia acquired genes for synthesis and detection of signals that induce cell-type specialization by lateral gene transfer from prokaryotes.</title>
        <authorList>
            <person name="Gloeckner G."/>
            <person name="Schaap P."/>
        </authorList>
    </citation>
    <scope>NUCLEOTIDE SEQUENCE [LARGE SCALE GENOMIC DNA]</scope>
    <source>
        <strain evidence="2 3">TK</strain>
    </source>
</reference>
<dbReference type="InterPro" id="IPR051251">
    <property type="entry name" value="STK_FNIP-Repeat"/>
</dbReference>